<organism evidence="1 2">
    <name type="scientific">Saccharothrix coeruleofusca</name>
    <dbReference type="NCBI Taxonomy" id="33919"/>
    <lineage>
        <taxon>Bacteria</taxon>
        <taxon>Bacillati</taxon>
        <taxon>Actinomycetota</taxon>
        <taxon>Actinomycetes</taxon>
        <taxon>Pseudonocardiales</taxon>
        <taxon>Pseudonocardiaceae</taxon>
        <taxon>Saccharothrix</taxon>
    </lineage>
</organism>
<evidence type="ECO:0000313" key="2">
    <source>
        <dbReference type="Proteomes" id="UP000639606"/>
    </source>
</evidence>
<gene>
    <name evidence="1" type="ORF">GCM10010185_26950</name>
</gene>
<name>A0A918EE40_9PSEU</name>
<dbReference type="AlphaFoldDB" id="A0A918EE40"/>
<comment type="caution">
    <text evidence="1">The sequence shown here is derived from an EMBL/GenBank/DDBJ whole genome shotgun (WGS) entry which is preliminary data.</text>
</comment>
<reference evidence="1" key="2">
    <citation type="submission" date="2020-09" db="EMBL/GenBank/DDBJ databases">
        <authorList>
            <person name="Sun Q."/>
            <person name="Ohkuma M."/>
        </authorList>
    </citation>
    <scope>NUCLEOTIDE SEQUENCE</scope>
    <source>
        <strain evidence="1">JCM 3313</strain>
    </source>
</reference>
<dbReference type="Proteomes" id="UP000639606">
    <property type="component" value="Unassembled WGS sequence"/>
</dbReference>
<sequence length="57" mass="6381">MELLPLLCVDSYRLTGVLRVREILVIQVPRVPVPERVGVAPLLLNPGFRRGEESSAR</sequence>
<protein>
    <submittedName>
        <fullName evidence="1">Uncharacterized protein</fullName>
    </submittedName>
</protein>
<reference evidence="1" key="1">
    <citation type="journal article" date="2014" name="Int. J. Syst. Evol. Microbiol.">
        <title>Complete genome sequence of Corynebacterium casei LMG S-19264T (=DSM 44701T), isolated from a smear-ripened cheese.</title>
        <authorList>
            <consortium name="US DOE Joint Genome Institute (JGI-PGF)"/>
            <person name="Walter F."/>
            <person name="Albersmeier A."/>
            <person name="Kalinowski J."/>
            <person name="Ruckert C."/>
        </authorList>
    </citation>
    <scope>NUCLEOTIDE SEQUENCE</scope>
    <source>
        <strain evidence="1">JCM 3313</strain>
    </source>
</reference>
<accession>A0A918EE40</accession>
<dbReference type="EMBL" id="BMRG01000004">
    <property type="protein sequence ID" value="GGP53415.1"/>
    <property type="molecule type" value="Genomic_DNA"/>
</dbReference>
<evidence type="ECO:0000313" key="1">
    <source>
        <dbReference type="EMBL" id="GGP53415.1"/>
    </source>
</evidence>
<proteinExistence type="predicted"/>
<keyword evidence="2" id="KW-1185">Reference proteome</keyword>